<evidence type="ECO:0000256" key="14">
    <source>
        <dbReference type="ARBA" id="ARBA00047811"/>
    </source>
</evidence>
<evidence type="ECO:0000256" key="19">
    <source>
        <dbReference type="PIRSR" id="PIRSR637770-2"/>
    </source>
</evidence>
<comment type="catalytic activity">
    <reaction evidence="13">
        <text>L-threonyl-[protein] + ATP = O-phospho-L-threonyl-[protein] + ADP + H(+)</text>
        <dbReference type="Rhea" id="RHEA:46608"/>
        <dbReference type="Rhea" id="RHEA-COMP:11060"/>
        <dbReference type="Rhea" id="RHEA-COMP:11605"/>
        <dbReference type="ChEBI" id="CHEBI:15378"/>
        <dbReference type="ChEBI" id="CHEBI:30013"/>
        <dbReference type="ChEBI" id="CHEBI:30616"/>
        <dbReference type="ChEBI" id="CHEBI:61977"/>
        <dbReference type="ChEBI" id="CHEBI:456216"/>
        <dbReference type="EC" id="2.7.11.24"/>
    </reaction>
</comment>
<evidence type="ECO:0000256" key="18">
    <source>
        <dbReference type="PIRSR" id="PIRSR637770-1"/>
    </source>
</evidence>
<proteinExistence type="inferred from homology"/>
<feature type="binding site" evidence="19">
    <location>
        <begin position="18"/>
        <end position="26"/>
    </location>
    <ligand>
        <name>ATP</name>
        <dbReference type="ChEBI" id="CHEBI:30616"/>
    </ligand>
</feature>
<evidence type="ECO:0000256" key="20">
    <source>
        <dbReference type="PROSITE-ProRule" id="PRU10141"/>
    </source>
</evidence>
<dbReference type="CDD" id="cd07841">
    <property type="entry name" value="STKc_CDK7"/>
    <property type="match status" value="1"/>
</dbReference>
<dbReference type="GeneTree" id="ENSGT00940000155179"/>
<dbReference type="GO" id="GO:0005737">
    <property type="term" value="C:cytoplasm"/>
    <property type="evidence" value="ECO:0007669"/>
    <property type="project" value="TreeGrafter"/>
</dbReference>
<comment type="catalytic activity">
    <reaction evidence="16">
        <text>L-seryl-[protein] + ATP = O-phospho-L-seryl-[protein] + ADP + H(+)</text>
        <dbReference type="Rhea" id="RHEA:17989"/>
        <dbReference type="Rhea" id="RHEA-COMP:9863"/>
        <dbReference type="Rhea" id="RHEA-COMP:11604"/>
        <dbReference type="ChEBI" id="CHEBI:15378"/>
        <dbReference type="ChEBI" id="CHEBI:29999"/>
        <dbReference type="ChEBI" id="CHEBI:30616"/>
        <dbReference type="ChEBI" id="CHEBI:83421"/>
        <dbReference type="ChEBI" id="CHEBI:456216"/>
        <dbReference type="EC" id="2.7.11.22"/>
    </reaction>
</comment>
<evidence type="ECO:0000256" key="12">
    <source>
        <dbReference type="ARBA" id="ARBA00029738"/>
    </source>
</evidence>
<comment type="catalytic activity">
    <reaction evidence="15">
        <text>L-seryl-[protein] + ATP = O-phospho-L-seryl-[protein] + ADP + H(+)</text>
        <dbReference type="Rhea" id="RHEA:17989"/>
        <dbReference type="Rhea" id="RHEA-COMP:9863"/>
        <dbReference type="Rhea" id="RHEA-COMP:11604"/>
        <dbReference type="ChEBI" id="CHEBI:15378"/>
        <dbReference type="ChEBI" id="CHEBI:29999"/>
        <dbReference type="ChEBI" id="CHEBI:30616"/>
        <dbReference type="ChEBI" id="CHEBI:83421"/>
        <dbReference type="ChEBI" id="CHEBI:456216"/>
        <dbReference type="EC" id="2.7.11.24"/>
    </reaction>
</comment>
<evidence type="ECO:0000256" key="4">
    <source>
        <dbReference type="ARBA" id="ARBA00012425"/>
    </source>
</evidence>
<reference evidence="22" key="1">
    <citation type="submission" date="2025-08" db="UniProtKB">
        <authorList>
            <consortium name="Ensembl"/>
        </authorList>
    </citation>
    <scope>IDENTIFICATION</scope>
</reference>
<dbReference type="GO" id="GO:0008353">
    <property type="term" value="F:RNA polymerase II CTD heptapeptide repeat kinase activity"/>
    <property type="evidence" value="ECO:0007669"/>
    <property type="project" value="UniProtKB-EC"/>
</dbReference>
<dbReference type="EC" id="2.7.11.22" evidence="4"/>
<feature type="binding site" evidence="19">
    <location>
        <position position="41"/>
    </location>
    <ligand>
        <name>ATP</name>
        <dbReference type="ChEBI" id="CHEBI:30616"/>
    </ligand>
</feature>
<dbReference type="InterPro" id="IPR000719">
    <property type="entry name" value="Prot_kinase_dom"/>
</dbReference>
<dbReference type="InterPro" id="IPR017441">
    <property type="entry name" value="Protein_kinase_ATP_BS"/>
</dbReference>
<keyword evidence="9 19" id="KW-0547">Nucleotide-binding</keyword>
<reference evidence="22" key="2">
    <citation type="submission" date="2025-09" db="UniProtKB">
        <authorList>
            <consortium name="Ensembl"/>
        </authorList>
    </citation>
    <scope>IDENTIFICATION</scope>
</reference>
<evidence type="ECO:0000259" key="21">
    <source>
        <dbReference type="PROSITE" id="PS50011"/>
    </source>
</evidence>
<evidence type="ECO:0000313" key="23">
    <source>
        <dbReference type="Proteomes" id="UP000261660"/>
    </source>
</evidence>
<evidence type="ECO:0000256" key="9">
    <source>
        <dbReference type="ARBA" id="ARBA00022741"/>
    </source>
</evidence>
<dbReference type="GO" id="GO:0045944">
    <property type="term" value="P:positive regulation of transcription by RNA polymerase II"/>
    <property type="evidence" value="ECO:0007669"/>
    <property type="project" value="TreeGrafter"/>
</dbReference>
<dbReference type="AlphaFoldDB" id="A0A3Q3FGB5"/>
<evidence type="ECO:0000256" key="3">
    <source>
        <dbReference type="ARBA" id="ARBA00012411"/>
    </source>
</evidence>
<dbReference type="SMART" id="SM00220">
    <property type="entry name" value="S_TKc"/>
    <property type="match status" value="1"/>
</dbReference>
<keyword evidence="6" id="KW-0723">Serine/threonine-protein kinase</keyword>
<organism evidence="22 23">
    <name type="scientific">Labrus bergylta</name>
    <name type="common">ballan wrasse</name>
    <dbReference type="NCBI Taxonomy" id="56723"/>
    <lineage>
        <taxon>Eukaryota</taxon>
        <taxon>Metazoa</taxon>
        <taxon>Chordata</taxon>
        <taxon>Craniata</taxon>
        <taxon>Vertebrata</taxon>
        <taxon>Euteleostomi</taxon>
        <taxon>Actinopterygii</taxon>
        <taxon>Neopterygii</taxon>
        <taxon>Teleostei</taxon>
        <taxon>Neoteleostei</taxon>
        <taxon>Acanthomorphata</taxon>
        <taxon>Eupercaria</taxon>
        <taxon>Labriformes</taxon>
        <taxon>Labridae</taxon>
        <taxon>Labrus</taxon>
    </lineage>
</organism>
<dbReference type="FunFam" id="3.30.200.20:FF:000190">
    <property type="entry name" value="Putative cyclin-dependent kinase 7"/>
    <property type="match status" value="1"/>
</dbReference>
<keyword evidence="7" id="KW-0597">Phosphoprotein</keyword>
<dbReference type="Pfam" id="PF00069">
    <property type="entry name" value="Pkinase"/>
    <property type="match status" value="2"/>
</dbReference>
<dbReference type="EC" id="2.7.11.23" evidence="2"/>
<evidence type="ECO:0000256" key="11">
    <source>
        <dbReference type="ARBA" id="ARBA00022840"/>
    </source>
</evidence>
<evidence type="ECO:0000256" key="13">
    <source>
        <dbReference type="ARBA" id="ARBA00047592"/>
    </source>
</evidence>
<dbReference type="InterPro" id="IPR037770">
    <property type="entry name" value="CDK7"/>
</dbReference>
<comment type="similarity">
    <text evidence="1">Belongs to the protein kinase superfamily. CMGC Ser/Thr protein kinase family. MAP kinase subfamily.</text>
</comment>
<dbReference type="GO" id="GO:0070985">
    <property type="term" value="C:transcription factor TFIIK complex"/>
    <property type="evidence" value="ECO:0007669"/>
    <property type="project" value="InterPro"/>
</dbReference>
<sequence>MALDVKSRSKRYEKLDFLGEGQFATVYKARDKTTDTIVAIKKIKVGHRTEAKDGINRTALREIKLLQELHHQNIIGLLDAFGHKSNISLVFDFMETDLEDLKPNNLLLDGNGVLKLADFGLAKAFGSPNRVYTHQVVTRWYRSPELLFGARMYGVGVDMWAVGCILAELLLRIPFLAGDSDLDQLTKIFEALGTPTEETWPGMSSLPDYVSFKIFPGTPLEHIFSAAGDDLLELLQGLFTFNPSTRNTATQALKMRYFSNRPGPTPGPQLPRPNCSVEALREKETVGLKRKIEGLETSNENILAHSCVYNDLFIHHVYMTSTDP</sequence>
<dbReference type="FunFam" id="1.10.510.10:FF:000624">
    <property type="entry name" value="Mitogen-activated protein kinase"/>
    <property type="match status" value="1"/>
</dbReference>
<evidence type="ECO:0000256" key="6">
    <source>
        <dbReference type="ARBA" id="ARBA00022527"/>
    </source>
</evidence>
<dbReference type="PROSITE" id="PS00107">
    <property type="entry name" value="PROTEIN_KINASE_ATP"/>
    <property type="match status" value="1"/>
</dbReference>
<dbReference type="SUPFAM" id="SSF56112">
    <property type="entry name" value="Protein kinase-like (PK-like)"/>
    <property type="match status" value="1"/>
</dbReference>
<evidence type="ECO:0000256" key="8">
    <source>
        <dbReference type="ARBA" id="ARBA00022679"/>
    </source>
</evidence>
<keyword evidence="23" id="KW-1185">Reference proteome</keyword>
<feature type="active site" description="Proton acceptor" evidence="18">
    <location>
        <position position="100"/>
    </location>
</feature>
<evidence type="ECO:0000256" key="15">
    <source>
        <dbReference type="ARBA" id="ARBA00048312"/>
    </source>
</evidence>
<evidence type="ECO:0000256" key="10">
    <source>
        <dbReference type="ARBA" id="ARBA00022777"/>
    </source>
</evidence>
<dbReference type="PANTHER" id="PTHR24056:SF0">
    <property type="entry name" value="CYCLIN-DEPENDENT KINASE 7"/>
    <property type="match status" value="1"/>
</dbReference>
<evidence type="ECO:0000256" key="17">
    <source>
        <dbReference type="ARBA" id="ARBA00049280"/>
    </source>
</evidence>
<dbReference type="Gene3D" id="3.30.200.20">
    <property type="entry name" value="Phosphorylase Kinase, domain 1"/>
    <property type="match status" value="1"/>
</dbReference>
<dbReference type="Gene3D" id="1.10.510.10">
    <property type="entry name" value="Transferase(Phosphotransferase) domain 1"/>
    <property type="match status" value="1"/>
</dbReference>
<protein>
    <recommendedName>
        <fullName evidence="5">Cyclin-dependent kinase 7</fullName>
        <ecNumber evidence="4">2.7.11.22</ecNumber>
        <ecNumber evidence="2">2.7.11.23</ecNumber>
        <ecNumber evidence="3">2.7.11.24</ecNumber>
    </recommendedName>
    <alternativeName>
        <fullName evidence="12">Cell division protein kinase 7</fullName>
    </alternativeName>
</protein>
<keyword evidence="11 19" id="KW-0067">ATP-binding</keyword>
<name>A0A3Q3FGB5_9LABR</name>
<dbReference type="GO" id="GO:0004707">
    <property type="term" value="F:MAP kinase activity"/>
    <property type="evidence" value="ECO:0007669"/>
    <property type="project" value="UniProtKB-EC"/>
</dbReference>
<feature type="domain" description="Protein kinase" evidence="21">
    <location>
        <begin position="12"/>
        <end position="258"/>
    </location>
</feature>
<accession>A0A3Q3FGB5</accession>
<evidence type="ECO:0000256" key="1">
    <source>
        <dbReference type="ARBA" id="ARBA00008832"/>
    </source>
</evidence>
<comment type="catalytic activity">
    <reaction evidence="17">
        <text>[DNA-directed RNA polymerase] + ATP = phospho-[DNA-directed RNA polymerase] + ADP + H(+)</text>
        <dbReference type="Rhea" id="RHEA:10216"/>
        <dbReference type="Rhea" id="RHEA-COMP:11321"/>
        <dbReference type="Rhea" id="RHEA-COMP:11322"/>
        <dbReference type="ChEBI" id="CHEBI:15378"/>
        <dbReference type="ChEBI" id="CHEBI:30616"/>
        <dbReference type="ChEBI" id="CHEBI:43176"/>
        <dbReference type="ChEBI" id="CHEBI:68546"/>
        <dbReference type="ChEBI" id="CHEBI:456216"/>
        <dbReference type="EC" id="2.7.11.23"/>
    </reaction>
</comment>
<dbReference type="InterPro" id="IPR011009">
    <property type="entry name" value="Kinase-like_dom_sf"/>
</dbReference>
<keyword evidence="8" id="KW-0808">Transferase</keyword>
<feature type="binding site" evidence="20">
    <location>
        <position position="42"/>
    </location>
    <ligand>
        <name>ATP</name>
        <dbReference type="ChEBI" id="CHEBI:30616"/>
    </ligand>
</feature>
<dbReference type="EC" id="2.7.11.24" evidence="3"/>
<evidence type="ECO:0000256" key="16">
    <source>
        <dbReference type="ARBA" id="ARBA00048367"/>
    </source>
</evidence>
<dbReference type="PROSITE" id="PS50011">
    <property type="entry name" value="PROTEIN_KINASE_DOM"/>
    <property type="match status" value="1"/>
</dbReference>
<evidence type="ECO:0000256" key="7">
    <source>
        <dbReference type="ARBA" id="ARBA00022553"/>
    </source>
</evidence>
<dbReference type="Ensembl" id="ENSLBET00000020314.1">
    <property type="protein sequence ID" value="ENSLBEP00000019271.1"/>
    <property type="gene ID" value="ENSLBEG00000014744.1"/>
</dbReference>
<dbReference type="GO" id="GO:0005524">
    <property type="term" value="F:ATP binding"/>
    <property type="evidence" value="ECO:0007669"/>
    <property type="project" value="UniProtKB-UniRule"/>
</dbReference>
<keyword evidence="10" id="KW-0418">Kinase</keyword>
<evidence type="ECO:0000256" key="2">
    <source>
        <dbReference type="ARBA" id="ARBA00012409"/>
    </source>
</evidence>
<evidence type="ECO:0000313" key="22">
    <source>
        <dbReference type="Ensembl" id="ENSLBEP00000019271.1"/>
    </source>
</evidence>
<dbReference type="PANTHER" id="PTHR24056">
    <property type="entry name" value="CELL DIVISION PROTEIN KINASE"/>
    <property type="match status" value="1"/>
</dbReference>
<evidence type="ECO:0000256" key="5">
    <source>
        <dbReference type="ARBA" id="ARBA00013901"/>
    </source>
</evidence>
<dbReference type="GO" id="GO:0004693">
    <property type="term" value="F:cyclin-dependent protein serine/threonine kinase activity"/>
    <property type="evidence" value="ECO:0007669"/>
    <property type="project" value="UniProtKB-EC"/>
</dbReference>
<comment type="catalytic activity">
    <reaction evidence="14">
        <text>L-threonyl-[protein] + ATP = O-phospho-L-threonyl-[protein] + ADP + H(+)</text>
        <dbReference type="Rhea" id="RHEA:46608"/>
        <dbReference type="Rhea" id="RHEA-COMP:11060"/>
        <dbReference type="Rhea" id="RHEA-COMP:11605"/>
        <dbReference type="ChEBI" id="CHEBI:15378"/>
        <dbReference type="ChEBI" id="CHEBI:30013"/>
        <dbReference type="ChEBI" id="CHEBI:30616"/>
        <dbReference type="ChEBI" id="CHEBI:61977"/>
        <dbReference type="ChEBI" id="CHEBI:456216"/>
        <dbReference type="EC" id="2.7.11.22"/>
    </reaction>
</comment>
<dbReference type="Proteomes" id="UP000261660">
    <property type="component" value="Unplaced"/>
</dbReference>
<dbReference type="InterPro" id="IPR050108">
    <property type="entry name" value="CDK"/>
</dbReference>